<dbReference type="GO" id="GO:0003677">
    <property type="term" value="F:DNA binding"/>
    <property type="evidence" value="ECO:0007669"/>
    <property type="project" value="UniProtKB-KW"/>
</dbReference>
<organism evidence="10 11">
    <name type="scientific">Papaver nudicaule</name>
    <name type="common">Iceland poppy</name>
    <dbReference type="NCBI Taxonomy" id="74823"/>
    <lineage>
        <taxon>Eukaryota</taxon>
        <taxon>Viridiplantae</taxon>
        <taxon>Streptophyta</taxon>
        <taxon>Embryophyta</taxon>
        <taxon>Tracheophyta</taxon>
        <taxon>Spermatophyta</taxon>
        <taxon>Magnoliopsida</taxon>
        <taxon>Ranunculales</taxon>
        <taxon>Papaveraceae</taxon>
        <taxon>Papaveroideae</taxon>
        <taxon>Papaver</taxon>
    </lineage>
</organism>
<dbReference type="PROSITE" id="PS50090">
    <property type="entry name" value="MYB_LIKE"/>
    <property type="match status" value="1"/>
</dbReference>
<dbReference type="InterPro" id="IPR001005">
    <property type="entry name" value="SANT/Myb"/>
</dbReference>
<dbReference type="InterPro" id="IPR017884">
    <property type="entry name" value="SANT_dom"/>
</dbReference>
<feature type="region of interest" description="Disordered" evidence="6">
    <location>
        <begin position="64"/>
        <end position="83"/>
    </location>
</feature>
<feature type="domain" description="HTH myb-type" evidence="9">
    <location>
        <begin position="76"/>
        <end position="132"/>
    </location>
</feature>
<dbReference type="NCBIfam" id="TIGR01557">
    <property type="entry name" value="myb_SHAQKYF"/>
    <property type="match status" value="1"/>
</dbReference>
<name>A0AA42B4U0_PAPNU</name>
<keyword evidence="2" id="KW-0805">Transcription regulation</keyword>
<dbReference type="FunFam" id="1.10.10.60:FF:000009">
    <property type="entry name" value="transcription factor MYB1R1"/>
    <property type="match status" value="1"/>
</dbReference>
<comment type="subcellular location">
    <subcellularLocation>
        <location evidence="1">Nucleus</location>
    </subcellularLocation>
</comment>
<dbReference type="Proteomes" id="UP001177140">
    <property type="component" value="Unassembled WGS sequence"/>
</dbReference>
<dbReference type="GO" id="GO:0005634">
    <property type="term" value="C:nucleus"/>
    <property type="evidence" value="ECO:0007669"/>
    <property type="project" value="UniProtKB-SubCell"/>
</dbReference>
<dbReference type="Gene3D" id="1.10.10.60">
    <property type="entry name" value="Homeodomain-like"/>
    <property type="match status" value="1"/>
</dbReference>
<evidence type="ECO:0000313" key="10">
    <source>
        <dbReference type="EMBL" id="MCL7051463.1"/>
    </source>
</evidence>
<sequence>MTKDSGRKCSSCGINGHNSRTCKCNEKMGVKLFGVTIMKGEESMKKSLSVGNILHVHNQLEHDRGYLSDGPKRDSHERKRGVPWTKEEHETFLKGLERLGKGDWRGISRKFVTTKTPTQVASHAQKYFLRQKTANSSSIKKKRRTSLFDLHHKVNHHTALSNLNPTMQLTQQMAALATTATPRPSMENSIWPKPAASRAAVEASLWPKPAPTYPIIPHANIPHMVGGSTNYAGLSMVPTAIHFENNDYFYASQSINKLAVGGQMLDPQPRVAASESFLLSPLPTNFKVQSEQLGVLNPSGVNTDLKLSIGGGHSPMPKDRNKFSSETSNLISVI</sequence>
<evidence type="ECO:0000256" key="6">
    <source>
        <dbReference type="SAM" id="MobiDB-lite"/>
    </source>
</evidence>
<dbReference type="InterPro" id="IPR017930">
    <property type="entry name" value="Myb_dom"/>
</dbReference>
<evidence type="ECO:0000313" key="11">
    <source>
        <dbReference type="Proteomes" id="UP001177140"/>
    </source>
</evidence>
<dbReference type="GO" id="GO:0009723">
    <property type="term" value="P:response to ethylene"/>
    <property type="evidence" value="ECO:0007669"/>
    <property type="project" value="TreeGrafter"/>
</dbReference>
<accession>A0AA42B4U0</accession>
<gene>
    <name evidence="10" type="ORF">MKW94_014962</name>
</gene>
<dbReference type="GO" id="GO:0009739">
    <property type="term" value="P:response to gibberellin"/>
    <property type="evidence" value="ECO:0007669"/>
    <property type="project" value="TreeGrafter"/>
</dbReference>
<dbReference type="InterPro" id="IPR006447">
    <property type="entry name" value="Myb_dom_plants"/>
</dbReference>
<feature type="domain" description="Myb-like" evidence="7">
    <location>
        <begin position="76"/>
        <end position="128"/>
    </location>
</feature>
<feature type="compositionally biased region" description="Basic and acidic residues" evidence="6">
    <location>
        <begin position="64"/>
        <end position="77"/>
    </location>
</feature>
<dbReference type="AlphaFoldDB" id="A0AA42B4U0"/>
<evidence type="ECO:0000256" key="2">
    <source>
        <dbReference type="ARBA" id="ARBA00023015"/>
    </source>
</evidence>
<keyword evidence="4" id="KW-0804">Transcription</keyword>
<dbReference type="PROSITE" id="PS51293">
    <property type="entry name" value="SANT"/>
    <property type="match status" value="1"/>
</dbReference>
<keyword evidence="11" id="KW-1185">Reference proteome</keyword>
<dbReference type="Pfam" id="PF00249">
    <property type="entry name" value="Myb_DNA-binding"/>
    <property type="match status" value="1"/>
</dbReference>
<dbReference type="SUPFAM" id="SSF46689">
    <property type="entry name" value="Homeodomain-like"/>
    <property type="match status" value="1"/>
</dbReference>
<evidence type="ECO:0000259" key="8">
    <source>
        <dbReference type="PROSITE" id="PS51293"/>
    </source>
</evidence>
<keyword evidence="5" id="KW-0539">Nucleus</keyword>
<dbReference type="CDD" id="cd00167">
    <property type="entry name" value="SANT"/>
    <property type="match status" value="1"/>
</dbReference>
<dbReference type="SMART" id="SM00717">
    <property type="entry name" value="SANT"/>
    <property type="match status" value="1"/>
</dbReference>
<evidence type="ECO:0000256" key="1">
    <source>
        <dbReference type="ARBA" id="ARBA00004123"/>
    </source>
</evidence>
<dbReference type="GO" id="GO:0006355">
    <property type="term" value="P:regulation of DNA-templated transcription"/>
    <property type="evidence" value="ECO:0007669"/>
    <property type="project" value="UniProtKB-ARBA"/>
</dbReference>
<comment type="caution">
    <text evidence="10">The sequence shown here is derived from an EMBL/GenBank/DDBJ whole genome shotgun (WGS) entry which is preliminary data.</text>
</comment>
<dbReference type="PANTHER" id="PTHR44191:SF45">
    <property type="entry name" value="TRANSCRIPTION FACTOR MYB1R1-LIKE"/>
    <property type="match status" value="1"/>
</dbReference>
<reference evidence="10" key="1">
    <citation type="submission" date="2022-03" db="EMBL/GenBank/DDBJ databases">
        <title>A functionally conserved STORR gene fusion in Papaver species that diverged 16.8 million years ago.</title>
        <authorList>
            <person name="Catania T."/>
        </authorList>
    </citation>
    <scope>NUCLEOTIDE SEQUENCE</scope>
    <source>
        <strain evidence="10">S-191538</strain>
    </source>
</reference>
<protein>
    <submittedName>
        <fullName evidence="10">Uncharacterized protein</fullName>
    </submittedName>
</protein>
<feature type="region of interest" description="Disordered" evidence="6">
    <location>
        <begin position="311"/>
        <end position="334"/>
    </location>
</feature>
<dbReference type="EMBL" id="JAJJMA010338757">
    <property type="protein sequence ID" value="MCL7051463.1"/>
    <property type="molecule type" value="Genomic_DNA"/>
</dbReference>
<dbReference type="InterPro" id="IPR052245">
    <property type="entry name" value="Plant_Stress_Dev_TF"/>
</dbReference>
<feature type="compositionally biased region" description="Polar residues" evidence="6">
    <location>
        <begin position="324"/>
        <end position="334"/>
    </location>
</feature>
<proteinExistence type="predicted"/>
<dbReference type="InterPro" id="IPR009057">
    <property type="entry name" value="Homeodomain-like_sf"/>
</dbReference>
<keyword evidence="3" id="KW-0238">DNA-binding</keyword>
<dbReference type="PANTHER" id="PTHR44191">
    <property type="entry name" value="TRANSCRIPTION FACTOR KUA1"/>
    <property type="match status" value="1"/>
</dbReference>
<evidence type="ECO:0000256" key="3">
    <source>
        <dbReference type="ARBA" id="ARBA00023125"/>
    </source>
</evidence>
<feature type="domain" description="SANT" evidence="8">
    <location>
        <begin position="79"/>
        <end position="132"/>
    </location>
</feature>
<evidence type="ECO:0000256" key="4">
    <source>
        <dbReference type="ARBA" id="ARBA00023163"/>
    </source>
</evidence>
<evidence type="ECO:0000259" key="7">
    <source>
        <dbReference type="PROSITE" id="PS50090"/>
    </source>
</evidence>
<evidence type="ECO:0000259" key="9">
    <source>
        <dbReference type="PROSITE" id="PS51294"/>
    </source>
</evidence>
<evidence type="ECO:0000256" key="5">
    <source>
        <dbReference type="ARBA" id="ARBA00023242"/>
    </source>
</evidence>
<dbReference type="PROSITE" id="PS51294">
    <property type="entry name" value="HTH_MYB"/>
    <property type="match status" value="1"/>
</dbReference>